<dbReference type="Pfam" id="PF02518">
    <property type="entry name" value="HATPase_c"/>
    <property type="match status" value="1"/>
</dbReference>
<dbReference type="InterPro" id="IPR001638">
    <property type="entry name" value="Solute-binding_3/MltF_N"/>
</dbReference>
<dbReference type="PROSITE" id="PS50109">
    <property type="entry name" value="HIS_KIN"/>
    <property type="match status" value="1"/>
</dbReference>
<dbReference type="EC" id="2.7.13.3" evidence="2"/>
<keyword evidence="7" id="KW-0418">Kinase</keyword>
<dbReference type="FunFam" id="3.30.565.10:FF:000010">
    <property type="entry name" value="Sensor histidine kinase RcsC"/>
    <property type="match status" value="1"/>
</dbReference>
<evidence type="ECO:0000256" key="6">
    <source>
        <dbReference type="ARBA" id="ARBA00022741"/>
    </source>
</evidence>
<dbReference type="SUPFAM" id="SSF53850">
    <property type="entry name" value="Periplasmic binding protein-like II"/>
    <property type="match status" value="2"/>
</dbReference>
<dbReference type="NCBIfam" id="TIGR00229">
    <property type="entry name" value="sensory_box"/>
    <property type="match status" value="1"/>
</dbReference>
<dbReference type="Proteomes" id="UP001307839">
    <property type="component" value="Unassembled WGS sequence"/>
</dbReference>
<dbReference type="PROSITE" id="PS50110">
    <property type="entry name" value="RESPONSE_REGULATORY"/>
    <property type="match status" value="1"/>
</dbReference>
<dbReference type="InterPro" id="IPR011006">
    <property type="entry name" value="CheY-like_superfamily"/>
</dbReference>
<dbReference type="SUPFAM" id="SSF47384">
    <property type="entry name" value="Homodimeric domain of signal transducing histidine kinase"/>
    <property type="match status" value="1"/>
</dbReference>
<evidence type="ECO:0000313" key="14">
    <source>
        <dbReference type="EMBL" id="MEE1869731.1"/>
    </source>
</evidence>
<evidence type="ECO:0000259" key="12">
    <source>
        <dbReference type="PROSITE" id="PS50112"/>
    </source>
</evidence>
<evidence type="ECO:0000256" key="3">
    <source>
        <dbReference type="ARBA" id="ARBA00022553"/>
    </source>
</evidence>
<feature type="domain" description="Response regulatory" evidence="11">
    <location>
        <begin position="963"/>
        <end position="1082"/>
    </location>
</feature>
<dbReference type="Pfam" id="PF00512">
    <property type="entry name" value="HisKA"/>
    <property type="match status" value="1"/>
</dbReference>
<evidence type="ECO:0000259" key="13">
    <source>
        <dbReference type="PROSITE" id="PS50113"/>
    </source>
</evidence>
<organism evidence="14 15">
    <name type="scientific">Pseudomonas auratipiscis</name>
    <dbReference type="NCBI Taxonomy" id="3115853"/>
    <lineage>
        <taxon>Bacteria</taxon>
        <taxon>Pseudomonadati</taxon>
        <taxon>Pseudomonadota</taxon>
        <taxon>Gammaproteobacteria</taxon>
        <taxon>Pseudomonadales</taxon>
        <taxon>Pseudomonadaceae</taxon>
        <taxon>Pseudomonas</taxon>
    </lineage>
</organism>
<keyword evidence="6" id="KW-0547">Nucleotide-binding</keyword>
<dbReference type="GO" id="GO:0005524">
    <property type="term" value="F:ATP binding"/>
    <property type="evidence" value="ECO:0007669"/>
    <property type="project" value="UniProtKB-KW"/>
</dbReference>
<dbReference type="CDD" id="cd13705">
    <property type="entry name" value="PBP2_BvgS_D1"/>
    <property type="match status" value="1"/>
</dbReference>
<evidence type="ECO:0000256" key="7">
    <source>
        <dbReference type="ARBA" id="ARBA00022777"/>
    </source>
</evidence>
<dbReference type="Pfam" id="PF00072">
    <property type="entry name" value="Response_reg"/>
    <property type="match status" value="1"/>
</dbReference>
<keyword evidence="4" id="KW-0808">Transferase</keyword>
<dbReference type="SMART" id="SM00448">
    <property type="entry name" value="REC"/>
    <property type="match status" value="1"/>
</dbReference>
<keyword evidence="15" id="KW-1185">Reference proteome</keyword>
<protein>
    <recommendedName>
        <fullName evidence="2">histidine kinase</fullName>
        <ecNumber evidence="2">2.7.13.3</ecNumber>
    </recommendedName>
</protein>
<dbReference type="PROSITE" id="PS50112">
    <property type="entry name" value="PAS"/>
    <property type="match status" value="1"/>
</dbReference>
<dbReference type="EMBL" id="JAZDQP010000026">
    <property type="protein sequence ID" value="MEE1869731.1"/>
    <property type="molecule type" value="Genomic_DNA"/>
</dbReference>
<dbReference type="CDD" id="cd13707">
    <property type="entry name" value="PBP2_BvgS_D2"/>
    <property type="match status" value="1"/>
</dbReference>
<dbReference type="InterPro" id="IPR004358">
    <property type="entry name" value="Sig_transdc_His_kin-like_C"/>
</dbReference>
<dbReference type="SUPFAM" id="SSF47226">
    <property type="entry name" value="Histidine-containing phosphotransfer domain, HPT domain"/>
    <property type="match status" value="1"/>
</dbReference>
<dbReference type="InterPro" id="IPR035965">
    <property type="entry name" value="PAS-like_dom_sf"/>
</dbReference>
<evidence type="ECO:0000259" key="11">
    <source>
        <dbReference type="PROSITE" id="PS50110"/>
    </source>
</evidence>
<dbReference type="CDD" id="cd00082">
    <property type="entry name" value="HisKA"/>
    <property type="match status" value="1"/>
</dbReference>
<dbReference type="SUPFAM" id="SSF55874">
    <property type="entry name" value="ATPase domain of HSP90 chaperone/DNA topoisomerase II/histidine kinase"/>
    <property type="match status" value="1"/>
</dbReference>
<dbReference type="CDD" id="cd00130">
    <property type="entry name" value="PAS"/>
    <property type="match status" value="1"/>
</dbReference>
<comment type="catalytic activity">
    <reaction evidence="1">
        <text>ATP + protein L-histidine = ADP + protein N-phospho-L-histidine.</text>
        <dbReference type="EC" id="2.7.13.3"/>
    </reaction>
</comment>
<keyword evidence="8" id="KW-0902">Two-component regulatory system</keyword>
<dbReference type="InterPro" id="IPR036890">
    <property type="entry name" value="HATPase_C_sf"/>
</dbReference>
<dbReference type="SMART" id="SM00387">
    <property type="entry name" value="HATPase_c"/>
    <property type="match status" value="1"/>
</dbReference>
<dbReference type="Pfam" id="PF08448">
    <property type="entry name" value="PAS_4"/>
    <property type="match status" value="1"/>
</dbReference>
<dbReference type="Gene3D" id="3.30.565.10">
    <property type="entry name" value="Histidine kinase-like ATPase, C-terminal domain"/>
    <property type="match status" value="1"/>
</dbReference>
<dbReference type="InterPro" id="IPR036641">
    <property type="entry name" value="HPT_dom_sf"/>
</dbReference>
<dbReference type="AlphaFoldDB" id="A0AB35X043"/>
<feature type="domain" description="PAS" evidence="12">
    <location>
        <begin position="573"/>
        <end position="645"/>
    </location>
</feature>
<dbReference type="InterPro" id="IPR013656">
    <property type="entry name" value="PAS_4"/>
</dbReference>
<dbReference type="SMART" id="SM00062">
    <property type="entry name" value="PBPb"/>
    <property type="match status" value="2"/>
</dbReference>
<dbReference type="GO" id="GO:0005886">
    <property type="term" value="C:plasma membrane"/>
    <property type="evidence" value="ECO:0007669"/>
    <property type="project" value="UniProtKB-SubCell"/>
</dbReference>
<dbReference type="GO" id="GO:0009927">
    <property type="term" value="F:histidine phosphotransfer kinase activity"/>
    <property type="evidence" value="ECO:0007669"/>
    <property type="project" value="TreeGrafter"/>
</dbReference>
<dbReference type="CDD" id="cd16922">
    <property type="entry name" value="HATPase_EvgS-ArcB-TorS-like"/>
    <property type="match status" value="1"/>
</dbReference>
<evidence type="ECO:0000256" key="2">
    <source>
        <dbReference type="ARBA" id="ARBA00012438"/>
    </source>
</evidence>
<proteinExistence type="predicted"/>
<sequence length="1200" mass="132088">MSKWQQRSIGLVIACLLWACAGAWALAAQLPFTLVPPFISLQPMPLNQVERQWLGPSRVLRVGISFADYEPVDITIDRNRYQGISADYLSLVAARLGVQTQVLAFARREEAIKALQEGEIDVLTSANGFERSVPDLVFTRDYIPDRSMVVVRGGAPVPQASLAGKKIALLDGYADFQQMQRDYPQSKVILAPTLSSALEALRQGEVDAFIGNEVIIRAYNGLRPYLGLQVVGPSALPPIGFAFAMRAEDRTLRDVFDRALISIDDSIRGEILARWTSGLGSDVAHNRIELTEQERQWITQHPTVAVVGIQYPPYLFRNRQGDWVGLNSDVLATIAQLTGLQFRFTASTSIAHSLALLKSGEADMSTTLSDSPERRAFLDFSHTLGGQSWVFIVRQPDLGPASLNELSGQTLALPAKHALESSIRQSHPDIRLLLVDSLEQAREKVRRGEAVATIDSEVGAYMELSDDPTIKVGRGVEGQWAPDHFSVRRSAPELLSILNKALEAFPVAELRALRMRWLGAQAPPASAWQRIAPWVYWAVGAAVLLGLVSLLWSSRLRAQIRQREKAEEALNDQLAFKRALLDGIPNPIYVRDLEGRLITCNKSYEQAFSLRLEDVKGRRLTDIAMIPPELADELHADYIKLLQDSKPLFVDRRIELDGQCTEAYQWTVPFYRADGQLQGLLGGWIDITKRKQLEADLMQARQQAEQANQAKSTFLATMSHEIRTPIAVIVGLLELERETALVQGKAPSSGLEMAYRTANELIALIGDSLDLARIEAGSLQLAPQATALLPFVEDIVSQFRNQAQTQGLHLQLQVADDAHGTYWFDPLRLRQVLVNLLANALKFTHLGRVSLQVSRTGEDSPAGVGLLLSVCDTGIGISAKQQSELFTPFAQANARLAAEYGGSGLGLSICRQLVELMDGTIILHSNPGEGTEVRVTLTLEPLVQAPVEATAVVTLRQESPVRRILVVDDLSANRLVLSQQLAFLGHQVQAVKNGQEALDAWQADHFDLVMTDCNMPVMSGYALARSIRQLEGRMQRSPTAIIGCTANAMKEERERCLAAGMDELLVKPVSLNHLAAMIEEQAPVCSFRMQLLQQMTQANHQVMRRMLEELNKNLIEEQGLLGEAAASQAVGAIRISLHRLEGIACLVDAVQLAQACSALSRACAEGSPGALNGAWEEMKRVLSQLNRDIDKELAKIPVQL</sequence>
<dbReference type="InterPro" id="IPR000014">
    <property type="entry name" value="PAS"/>
</dbReference>
<dbReference type="InterPro" id="IPR001789">
    <property type="entry name" value="Sig_transdc_resp-reg_receiver"/>
</dbReference>
<dbReference type="InterPro" id="IPR000700">
    <property type="entry name" value="PAS-assoc_C"/>
</dbReference>
<evidence type="ECO:0000256" key="4">
    <source>
        <dbReference type="ARBA" id="ARBA00022679"/>
    </source>
</evidence>
<dbReference type="Gene3D" id="3.40.190.10">
    <property type="entry name" value="Periplasmic binding protein-like II"/>
    <property type="match status" value="4"/>
</dbReference>
<keyword evidence="5" id="KW-0732">Signal</keyword>
<dbReference type="SUPFAM" id="SSF55785">
    <property type="entry name" value="PYP-like sensor domain (PAS domain)"/>
    <property type="match status" value="1"/>
</dbReference>
<evidence type="ECO:0000313" key="15">
    <source>
        <dbReference type="Proteomes" id="UP001307839"/>
    </source>
</evidence>
<dbReference type="PRINTS" id="PR00344">
    <property type="entry name" value="BCTRLSENSOR"/>
</dbReference>
<dbReference type="InterPro" id="IPR003661">
    <property type="entry name" value="HisK_dim/P_dom"/>
</dbReference>
<evidence type="ECO:0000259" key="10">
    <source>
        <dbReference type="PROSITE" id="PS50109"/>
    </source>
</evidence>
<gene>
    <name evidence="14" type="ORF">V0R53_25430</name>
</gene>
<accession>A0AB35X043</accession>
<dbReference type="CDD" id="cd17546">
    <property type="entry name" value="REC_hyHK_CKI1_RcsC-like"/>
    <property type="match status" value="1"/>
</dbReference>
<dbReference type="Gene3D" id="1.10.287.130">
    <property type="match status" value="1"/>
</dbReference>
<dbReference type="SUPFAM" id="SSF52172">
    <property type="entry name" value="CheY-like"/>
    <property type="match status" value="1"/>
</dbReference>
<dbReference type="PROSITE" id="PS50113">
    <property type="entry name" value="PAC"/>
    <property type="match status" value="1"/>
</dbReference>
<comment type="caution">
    <text evidence="14">The sequence shown here is derived from an EMBL/GenBank/DDBJ whole genome shotgun (WGS) entry which is preliminary data.</text>
</comment>
<dbReference type="RefSeq" id="WP_330080872.1">
    <property type="nucleotide sequence ID" value="NZ_JAZDCU010000027.1"/>
</dbReference>
<dbReference type="InterPro" id="IPR005467">
    <property type="entry name" value="His_kinase_dom"/>
</dbReference>
<name>A0AB35X043_9PSED</name>
<dbReference type="GO" id="GO:0000155">
    <property type="term" value="F:phosphorelay sensor kinase activity"/>
    <property type="evidence" value="ECO:0007669"/>
    <property type="project" value="InterPro"/>
</dbReference>
<dbReference type="Gene3D" id="1.20.120.160">
    <property type="entry name" value="HPT domain"/>
    <property type="match status" value="1"/>
</dbReference>
<dbReference type="SMART" id="SM00091">
    <property type="entry name" value="PAS"/>
    <property type="match status" value="1"/>
</dbReference>
<dbReference type="InterPro" id="IPR049870">
    <property type="entry name" value="BvgS-like_periplasmic1"/>
</dbReference>
<dbReference type="Pfam" id="PF00497">
    <property type="entry name" value="SBP_bac_3"/>
    <property type="match status" value="2"/>
</dbReference>
<evidence type="ECO:0000256" key="9">
    <source>
        <dbReference type="PROSITE-ProRule" id="PRU00169"/>
    </source>
</evidence>
<dbReference type="InterPro" id="IPR036097">
    <property type="entry name" value="HisK_dim/P_sf"/>
</dbReference>
<dbReference type="InterPro" id="IPR003594">
    <property type="entry name" value="HATPase_dom"/>
</dbReference>
<evidence type="ECO:0000256" key="5">
    <source>
        <dbReference type="ARBA" id="ARBA00022729"/>
    </source>
</evidence>
<evidence type="ECO:0000256" key="8">
    <source>
        <dbReference type="ARBA" id="ARBA00023012"/>
    </source>
</evidence>
<dbReference type="Gene3D" id="3.30.450.20">
    <property type="entry name" value="PAS domain"/>
    <property type="match status" value="1"/>
</dbReference>
<feature type="domain" description="PAC" evidence="13">
    <location>
        <begin position="643"/>
        <end position="699"/>
    </location>
</feature>
<reference evidence="14 15" key="1">
    <citation type="submission" date="2024-01" db="EMBL/GenBank/DDBJ databases">
        <title>Unpublished Manusciprt.</title>
        <authorList>
            <person name="Duman M."/>
            <person name="Valdes E.G."/>
            <person name="Ajmi N."/>
            <person name="Altun S."/>
            <person name="Saticioglu I.B."/>
        </authorList>
    </citation>
    <scope>NUCLEOTIDE SEQUENCE [LARGE SCALE GENOMIC DNA]</scope>
    <source>
        <strain evidence="14 15">120P</strain>
    </source>
</reference>
<dbReference type="SMART" id="SM00388">
    <property type="entry name" value="HisKA"/>
    <property type="match status" value="1"/>
</dbReference>
<evidence type="ECO:0000256" key="1">
    <source>
        <dbReference type="ARBA" id="ARBA00000085"/>
    </source>
</evidence>
<dbReference type="InterPro" id="IPR049871">
    <property type="entry name" value="BvgS-like_periplasmic2"/>
</dbReference>
<feature type="domain" description="Histidine kinase" evidence="10">
    <location>
        <begin position="717"/>
        <end position="941"/>
    </location>
</feature>
<keyword evidence="3 9" id="KW-0597">Phosphoprotein</keyword>
<dbReference type="Gene3D" id="3.40.50.2300">
    <property type="match status" value="1"/>
</dbReference>
<dbReference type="PANTHER" id="PTHR43047">
    <property type="entry name" value="TWO-COMPONENT HISTIDINE PROTEIN KINASE"/>
    <property type="match status" value="1"/>
</dbReference>
<feature type="modified residue" description="4-aspartylphosphate" evidence="9">
    <location>
        <position position="1012"/>
    </location>
</feature>
<dbReference type="PANTHER" id="PTHR43047:SF72">
    <property type="entry name" value="OSMOSENSING HISTIDINE PROTEIN KINASE SLN1"/>
    <property type="match status" value="1"/>
</dbReference>